<dbReference type="STRING" id="366533.SAMN05444339_1155"/>
<sequence length="1215" mass="130141">MRLRGSHDTAFRDTVRAALLARAEDLFRQCIGEPVSAGAHDWRAKGRSSFSMKIRGAERGLWMDFVAGQGGDVFDFVAVHLCSLTQASDDFPRVLTAAANWTGISRDQPIDFARLKARKVAAAKDDTATDAAVRQRRTELLGGIESHSRSVWHTLAARYLARRGITDLPEAVLSFLPPVPELAGPGMASAWLPSLVMWATDAVGRCTGGQRVLLGPDGLPARLESGQTRKPVFGTTRGNPGRIPARVAGGPLCVAEGPESALSIWQATGYETWTVFGVSNFQSAPLPLDRRIILCPDQDMPVGTYPAGSEEARRCESAARTFAKAVDIHVAAGCDIWIAPAPEPVGSKRDLNDTLQRAGNAAVAEAITAATSARPAPFHPAPTENRDAAIAAHAKTVQTFFKDALSLIRANQVAKAESKMDDLPRVPSTPGAGDALENTSSRPETCSDGPAASTSQVAEVRLAPRVMLTGAQGVGKTRALIEALPNASGVVSLILQPDHGMARQFVTDCSKVFGDSGPAVVHLRGRSALNPGGADGERMCLIPDVAERFAKAGTSVRKVLCTRCPMAHLCGHMRQEATIERLAQEPAGVVIVAPHEYASLPLPGDVKPDLVVMDEAPRSLGVESVAISYDALSRPLRLRLRTWATSPIGSVAERADAEAEAASRARIQSFRDDLHDAFRNHAMAPLQALRDRGYTAQSVQDVIDELQTFEDSGMAARVAAVIESHEQAQGQGTTPSSLEAGLSDLVADHDGGGLQAFLQVARSVRLELTTGRAAANSLLPVADVNAAGVQGPARPGIRAWVLTPFHHGIDTPFLHLDGTGDHVLMEKLFGPMRHACHRVERNADTTQITGRSFSVQSITGQRANGQAWDTAGDKRRKEAAQLRAEIIAYCHRTPVALVVAPLKVVEALQADGLQNPVAHHGALRGRNDWEHLSAVIMIGREQPTRAVEDIARAYAAGDEAPFQSLNGAMWSKAARVLRSRKGPPVTQNVDCHPNPWADRVLRQVRDASLCQGIDRIRPIYKEKPVAVTIMSCVALDITIDRVESWVETKRGGPRLAQALQEHGVIPLSAREAHRLMPDIFPSIETAQRDLAPVTERIDALLSHSPNTTVLFGEWDSKTLTLCTYQAASKPGKRIHRHEALVLGHAQDARATLEALTGPLRLCEACPTWQAALAGLDLADTYARYLAGGCADTGTTSECGARPPASDTTSRHTGAA</sequence>
<evidence type="ECO:0000313" key="4">
    <source>
        <dbReference type="Proteomes" id="UP000183987"/>
    </source>
</evidence>
<evidence type="ECO:0000259" key="2">
    <source>
        <dbReference type="Pfam" id="PF23639"/>
    </source>
</evidence>
<protein>
    <submittedName>
        <fullName evidence="3">Toprim domain-containing protein</fullName>
    </submittedName>
</protein>
<dbReference type="OrthoDB" id="9811157at2"/>
<name>A0A1M5EUY0_LOKAT</name>
<dbReference type="CDD" id="cd01029">
    <property type="entry name" value="TOPRIM_primases"/>
    <property type="match status" value="1"/>
</dbReference>
<evidence type="ECO:0000313" key="3">
    <source>
        <dbReference type="EMBL" id="SHF82881.1"/>
    </source>
</evidence>
<accession>A0A1M5EUY0</accession>
<dbReference type="InterPro" id="IPR055570">
    <property type="entry name" value="DUF7146"/>
</dbReference>
<dbReference type="Proteomes" id="UP000183987">
    <property type="component" value="Unassembled WGS sequence"/>
</dbReference>
<dbReference type="Pfam" id="PF23639">
    <property type="entry name" value="DUF7146"/>
    <property type="match status" value="1"/>
</dbReference>
<feature type="region of interest" description="Disordered" evidence="1">
    <location>
        <begin position="416"/>
        <end position="457"/>
    </location>
</feature>
<dbReference type="RefSeq" id="WP_072858717.1">
    <property type="nucleotide sequence ID" value="NZ_FQUE01000015.1"/>
</dbReference>
<dbReference type="EMBL" id="FQUE01000015">
    <property type="protein sequence ID" value="SHF82881.1"/>
    <property type="molecule type" value="Genomic_DNA"/>
</dbReference>
<feature type="domain" description="DUF7146" evidence="2">
    <location>
        <begin position="137"/>
        <end position="240"/>
    </location>
</feature>
<proteinExistence type="predicted"/>
<feature type="compositionally biased region" description="Polar residues" evidence="1">
    <location>
        <begin position="1205"/>
        <end position="1215"/>
    </location>
</feature>
<dbReference type="AlphaFoldDB" id="A0A1M5EUY0"/>
<reference evidence="4" key="1">
    <citation type="submission" date="2016-11" db="EMBL/GenBank/DDBJ databases">
        <authorList>
            <person name="Varghese N."/>
            <person name="Submissions S."/>
        </authorList>
    </citation>
    <scope>NUCLEOTIDE SEQUENCE [LARGE SCALE GENOMIC DNA]</scope>
    <source>
        <strain evidence="4">DSM 29326</strain>
    </source>
</reference>
<evidence type="ECO:0000256" key="1">
    <source>
        <dbReference type="SAM" id="MobiDB-lite"/>
    </source>
</evidence>
<feature type="region of interest" description="Disordered" evidence="1">
    <location>
        <begin position="1196"/>
        <end position="1215"/>
    </location>
</feature>
<organism evidence="3 4">
    <name type="scientific">Loktanella atrilutea</name>
    <dbReference type="NCBI Taxonomy" id="366533"/>
    <lineage>
        <taxon>Bacteria</taxon>
        <taxon>Pseudomonadati</taxon>
        <taxon>Pseudomonadota</taxon>
        <taxon>Alphaproteobacteria</taxon>
        <taxon>Rhodobacterales</taxon>
        <taxon>Roseobacteraceae</taxon>
        <taxon>Loktanella</taxon>
    </lineage>
</organism>
<gene>
    <name evidence="3" type="ORF">SAMN05444339_1155</name>
</gene>
<keyword evidence="4" id="KW-1185">Reference proteome</keyword>
<dbReference type="InterPro" id="IPR034154">
    <property type="entry name" value="TOPRIM_DnaG/twinkle"/>
</dbReference>